<evidence type="ECO:0000313" key="12">
    <source>
        <dbReference type="Proteomes" id="UP001230908"/>
    </source>
</evidence>
<keyword evidence="6 7" id="KW-0560">Oxidoreductase</keyword>
<dbReference type="InterPro" id="IPR037069">
    <property type="entry name" value="AcylCoA_DH/ox_N_sf"/>
</dbReference>
<dbReference type="InterPro" id="IPR013786">
    <property type="entry name" value="AcylCoA_DH/ox_N"/>
</dbReference>
<evidence type="ECO:0000259" key="8">
    <source>
        <dbReference type="Pfam" id="PF00441"/>
    </source>
</evidence>
<keyword evidence="5 7" id="KW-0274">FAD</keyword>
<evidence type="ECO:0000256" key="4">
    <source>
        <dbReference type="ARBA" id="ARBA00022630"/>
    </source>
</evidence>
<evidence type="ECO:0000259" key="10">
    <source>
        <dbReference type="Pfam" id="PF02771"/>
    </source>
</evidence>
<evidence type="ECO:0000259" key="9">
    <source>
        <dbReference type="Pfam" id="PF02770"/>
    </source>
</evidence>
<dbReference type="RefSeq" id="WP_308718087.1">
    <property type="nucleotide sequence ID" value="NZ_JAVHUY010000063.1"/>
</dbReference>
<dbReference type="Gene3D" id="2.40.110.10">
    <property type="entry name" value="Butyryl-CoA Dehydrogenase, subunit A, domain 2"/>
    <property type="match status" value="1"/>
</dbReference>
<dbReference type="Proteomes" id="UP001230908">
    <property type="component" value="Unassembled WGS sequence"/>
</dbReference>
<comment type="caution">
    <text evidence="11">The sequence shown here is derived from an EMBL/GenBank/DDBJ whole genome shotgun (WGS) entry which is preliminary data.</text>
</comment>
<dbReference type="Pfam" id="PF00441">
    <property type="entry name" value="Acyl-CoA_dh_1"/>
    <property type="match status" value="1"/>
</dbReference>
<dbReference type="InterPro" id="IPR009100">
    <property type="entry name" value="AcylCoA_DH/oxidase_NM_dom_sf"/>
</dbReference>
<dbReference type="PROSITE" id="PS00072">
    <property type="entry name" value="ACYL_COA_DH_1"/>
    <property type="match status" value="1"/>
</dbReference>
<dbReference type="InterPro" id="IPR006091">
    <property type="entry name" value="Acyl-CoA_Oxase/DH_mid-dom"/>
</dbReference>
<evidence type="ECO:0000256" key="7">
    <source>
        <dbReference type="RuleBase" id="RU362125"/>
    </source>
</evidence>
<feature type="domain" description="Acyl-CoA dehydrogenase/oxidase N-terminal" evidence="10">
    <location>
        <begin position="8"/>
        <end position="121"/>
    </location>
</feature>
<dbReference type="GO" id="GO:0016491">
    <property type="term" value="F:oxidoreductase activity"/>
    <property type="evidence" value="ECO:0007669"/>
    <property type="project" value="UniProtKB-KW"/>
</dbReference>
<reference evidence="11 12" key="1">
    <citation type="submission" date="2023-08" db="EMBL/GenBank/DDBJ databases">
        <title>Phytohabitans sansha sp. nov., isolated from marine sediment.</title>
        <authorList>
            <person name="Zhao Y."/>
            <person name="Yi K."/>
        </authorList>
    </citation>
    <scope>NUCLEOTIDE SEQUENCE [LARGE SCALE GENOMIC DNA]</scope>
    <source>
        <strain evidence="11 12">ZYX-F-186</strain>
    </source>
</reference>
<accession>A0ABU0ZUX6</accession>
<dbReference type="EMBL" id="JAVHUY010000063">
    <property type="protein sequence ID" value="MDQ7910846.1"/>
    <property type="molecule type" value="Genomic_DNA"/>
</dbReference>
<dbReference type="InterPro" id="IPR036250">
    <property type="entry name" value="AcylCo_DH-like_C"/>
</dbReference>
<feature type="domain" description="Acyl-CoA oxidase/dehydrogenase middle" evidence="9">
    <location>
        <begin position="126"/>
        <end position="221"/>
    </location>
</feature>
<dbReference type="Pfam" id="PF02770">
    <property type="entry name" value="Acyl-CoA_dh_M"/>
    <property type="match status" value="1"/>
</dbReference>
<keyword evidence="4 7" id="KW-0285">Flavoprotein</keyword>
<dbReference type="InterPro" id="IPR006089">
    <property type="entry name" value="Acyl-CoA_DH_CS"/>
</dbReference>
<comment type="similarity">
    <text evidence="2 7">Belongs to the acyl-CoA dehydrogenase family.</text>
</comment>
<proteinExistence type="inferred from homology"/>
<sequence length="387" mass="42694">MAFFNFLTAEQQAWRESCYRYMEREITREYIRECDMAREYYYEGYRKIVEQGWHSLLIPPALGGSGAGPVEYALMCEAGGRYGYDFVAAVVGTPSFNAQNLIKFGNEDQLDRFIKPYVRGDIRFSIGISEPQAGSDAAATATRAVRDGDHYVVTGAKQWISGSGAQNAVILMLVRTDPSAPKHQGLSMILIPNDLPGIQLNKLKTLARRGMGTYQVFLDEVRVPAANLLGAEGQGWEIIGANLELERIACAAGYVGCAQQAVDDALLYAHQREQFGQPIYQFQVIKHMLADMQTEVDAARLVLYRAAATVEAGQPALREVSMAKLLASETLQKVSRQGVQIMGGHGMLPEADMERYFREGMQSTIGGGTSQIQRSIIAKTMHKALMA</sequence>
<evidence type="ECO:0000313" key="11">
    <source>
        <dbReference type="EMBL" id="MDQ7910846.1"/>
    </source>
</evidence>
<dbReference type="Gene3D" id="1.10.540.10">
    <property type="entry name" value="Acyl-CoA dehydrogenase/oxidase, N-terminal domain"/>
    <property type="match status" value="1"/>
</dbReference>
<dbReference type="Gene3D" id="1.20.140.10">
    <property type="entry name" value="Butyryl-CoA Dehydrogenase, subunit A, domain 3"/>
    <property type="match status" value="1"/>
</dbReference>
<dbReference type="PROSITE" id="PS00073">
    <property type="entry name" value="ACYL_COA_DH_2"/>
    <property type="match status" value="1"/>
</dbReference>
<dbReference type="SUPFAM" id="SSF47203">
    <property type="entry name" value="Acyl-CoA dehydrogenase C-terminal domain-like"/>
    <property type="match status" value="1"/>
</dbReference>
<dbReference type="Pfam" id="PF02771">
    <property type="entry name" value="Acyl-CoA_dh_N"/>
    <property type="match status" value="1"/>
</dbReference>
<keyword evidence="12" id="KW-1185">Reference proteome</keyword>
<dbReference type="InterPro" id="IPR009075">
    <property type="entry name" value="AcylCo_DH/oxidase_C"/>
</dbReference>
<evidence type="ECO:0000256" key="5">
    <source>
        <dbReference type="ARBA" id="ARBA00022827"/>
    </source>
</evidence>
<dbReference type="PANTHER" id="PTHR48083:SF2">
    <property type="entry name" value="MEDIUM-CHAIN SPECIFIC ACYL-COA DEHYDROGENASE, MITOCHONDRIAL"/>
    <property type="match status" value="1"/>
</dbReference>
<dbReference type="InterPro" id="IPR046373">
    <property type="entry name" value="Acyl-CoA_Oxase/DH_mid-dom_sf"/>
</dbReference>
<evidence type="ECO:0000256" key="3">
    <source>
        <dbReference type="ARBA" id="ARBA00019125"/>
    </source>
</evidence>
<evidence type="ECO:0000256" key="1">
    <source>
        <dbReference type="ARBA" id="ARBA00001974"/>
    </source>
</evidence>
<dbReference type="PANTHER" id="PTHR48083">
    <property type="entry name" value="MEDIUM-CHAIN SPECIFIC ACYL-COA DEHYDROGENASE, MITOCHONDRIAL-RELATED"/>
    <property type="match status" value="1"/>
</dbReference>
<evidence type="ECO:0000256" key="2">
    <source>
        <dbReference type="ARBA" id="ARBA00009347"/>
    </source>
</evidence>
<protein>
    <recommendedName>
        <fullName evidence="3">Medium-chain specific acyl-CoA dehydrogenase, mitochondrial</fullName>
    </recommendedName>
</protein>
<comment type="cofactor">
    <cofactor evidence="1 7">
        <name>FAD</name>
        <dbReference type="ChEBI" id="CHEBI:57692"/>
    </cofactor>
</comment>
<evidence type="ECO:0000256" key="6">
    <source>
        <dbReference type="ARBA" id="ARBA00023002"/>
    </source>
</evidence>
<organism evidence="11 12">
    <name type="scientific">Phytohabitans maris</name>
    <dbReference type="NCBI Taxonomy" id="3071409"/>
    <lineage>
        <taxon>Bacteria</taxon>
        <taxon>Bacillati</taxon>
        <taxon>Actinomycetota</taxon>
        <taxon>Actinomycetes</taxon>
        <taxon>Micromonosporales</taxon>
        <taxon>Micromonosporaceae</taxon>
    </lineage>
</organism>
<feature type="domain" description="Acyl-CoA dehydrogenase/oxidase C-terminal" evidence="8">
    <location>
        <begin position="233"/>
        <end position="381"/>
    </location>
</feature>
<name>A0ABU0ZUX6_9ACTN</name>
<dbReference type="SUPFAM" id="SSF56645">
    <property type="entry name" value="Acyl-CoA dehydrogenase NM domain-like"/>
    <property type="match status" value="1"/>
</dbReference>
<dbReference type="InterPro" id="IPR050741">
    <property type="entry name" value="Acyl-CoA_dehydrogenase"/>
</dbReference>
<gene>
    <name evidence="11" type="ORF">RB614_40775</name>
</gene>